<gene>
    <name evidence="2" type="ORF">J2X31_001055</name>
</gene>
<dbReference type="EMBL" id="JAVDVI010000003">
    <property type="protein sequence ID" value="MDR6967055.1"/>
    <property type="molecule type" value="Genomic_DNA"/>
</dbReference>
<accession>A0ABU1TM91</accession>
<dbReference type="Pfam" id="PF10043">
    <property type="entry name" value="DUF2279"/>
    <property type="match status" value="1"/>
</dbReference>
<feature type="signal peptide" evidence="1">
    <location>
        <begin position="1"/>
        <end position="21"/>
    </location>
</feature>
<dbReference type="InterPro" id="IPR018736">
    <property type="entry name" value="DUF2279_periplasmic_lipo"/>
</dbReference>
<evidence type="ECO:0000256" key="1">
    <source>
        <dbReference type="SAM" id="SignalP"/>
    </source>
</evidence>
<organism evidence="2 3">
    <name type="scientific">Flavobacterium arsenatis</name>
    <dbReference type="NCBI Taxonomy" id="1484332"/>
    <lineage>
        <taxon>Bacteria</taxon>
        <taxon>Pseudomonadati</taxon>
        <taxon>Bacteroidota</taxon>
        <taxon>Flavobacteriia</taxon>
        <taxon>Flavobacteriales</taxon>
        <taxon>Flavobacteriaceae</taxon>
        <taxon>Flavobacterium</taxon>
    </lineage>
</organism>
<keyword evidence="1" id="KW-0732">Signal</keyword>
<dbReference type="Proteomes" id="UP001255185">
    <property type="component" value="Unassembled WGS sequence"/>
</dbReference>
<reference evidence="2 3" key="1">
    <citation type="submission" date="2023-07" db="EMBL/GenBank/DDBJ databases">
        <title>Sorghum-associated microbial communities from plants grown in Nebraska, USA.</title>
        <authorList>
            <person name="Schachtman D."/>
        </authorList>
    </citation>
    <scope>NUCLEOTIDE SEQUENCE [LARGE SCALE GENOMIC DNA]</scope>
    <source>
        <strain evidence="2 3">3773</strain>
    </source>
</reference>
<proteinExistence type="predicted"/>
<protein>
    <submittedName>
        <fullName evidence="2">Uncharacterized protein YfiM (DUF2279 family)</fullName>
    </submittedName>
</protein>
<dbReference type="RefSeq" id="WP_310025003.1">
    <property type="nucleotide sequence ID" value="NZ_JAVDVI010000003.1"/>
</dbReference>
<comment type="caution">
    <text evidence="2">The sequence shown here is derived from an EMBL/GenBank/DDBJ whole genome shotgun (WGS) entry which is preliminary data.</text>
</comment>
<feature type="chain" id="PRO_5045646071" evidence="1">
    <location>
        <begin position="22"/>
        <end position="305"/>
    </location>
</feature>
<name>A0ABU1TM91_9FLAO</name>
<keyword evidence="3" id="KW-1185">Reference proteome</keyword>
<evidence type="ECO:0000313" key="3">
    <source>
        <dbReference type="Proteomes" id="UP001255185"/>
    </source>
</evidence>
<evidence type="ECO:0000313" key="2">
    <source>
        <dbReference type="EMBL" id="MDR6967055.1"/>
    </source>
</evidence>
<sequence length="305" mass="34321">MKFYKHILLLFLIVSFSNAFGQGKLDSFLKPADSLNIQRRNAVVISEAVVLTGTLVALNQVWYSDYAKSSFHLKNDNAQWLQMDKAGHVFSSYQMGRFGAELLEWSGASQKSQLIYGSTLGLGFLTAVEVFDGHSAEWGFSWGDMLANASGTALYVSQELLWNEQRIVPKFSFHTTPYASARPNVLGESLNEQILKDYNGQTYWLSGNIHSFFKGSKIPKWVNVAVGYGAEGMITGDDVLVNTVFFPEKNRIRQFYLSLDVDLTKIETQSHTLRTLFSIFNTIKIPAPTFEINSSGKSKFHVLYF</sequence>